<name>A0AA38LQ96_9TREE</name>
<comment type="caution">
    <text evidence="1">The sequence shown here is derived from an EMBL/GenBank/DDBJ whole genome shotgun (WGS) entry which is preliminary data.</text>
</comment>
<dbReference type="RefSeq" id="XP_052942804.1">
    <property type="nucleotide sequence ID" value="XM_053091088.1"/>
</dbReference>
<evidence type="ECO:0000313" key="1">
    <source>
        <dbReference type="EMBL" id="KAI9633027.1"/>
    </source>
</evidence>
<accession>A0AA38LQ96</accession>
<protein>
    <submittedName>
        <fullName evidence="1">Uncharacterized protein</fullName>
    </submittedName>
</protein>
<dbReference type="AlphaFoldDB" id="A0AA38LQ96"/>
<proteinExistence type="predicted"/>
<gene>
    <name evidence="1" type="ORF">MKK02DRAFT_40408</name>
</gene>
<reference evidence="1" key="1">
    <citation type="journal article" date="2022" name="G3 (Bethesda)">
        <title>High quality genome of the basidiomycete yeast Dioszegia hungarica PDD-24b-2 isolated from cloud water.</title>
        <authorList>
            <person name="Jarrige D."/>
            <person name="Haridas S."/>
            <person name="Bleykasten-Grosshans C."/>
            <person name="Joly M."/>
            <person name="Nadalig T."/>
            <person name="Sancelme M."/>
            <person name="Vuilleumier S."/>
            <person name="Grigoriev I.V."/>
            <person name="Amato P."/>
            <person name="Bringel F."/>
        </authorList>
    </citation>
    <scope>NUCLEOTIDE SEQUENCE</scope>
    <source>
        <strain evidence="1">PDD-24b-2</strain>
    </source>
</reference>
<organism evidence="1 2">
    <name type="scientific">Dioszegia hungarica</name>
    <dbReference type="NCBI Taxonomy" id="4972"/>
    <lineage>
        <taxon>Eukaryota</taxon>
        <taxon>Fungi</taxon>
        <taxon>Dikarya</taxon>
        <taxon>Basidiomycota</taxon>
        <taxon>Agaricomycotina</taxon>
        <taxon>Tremellomycetes</taxon>
        <taxon>Tremellales</taxon>
        <taxon>Bulleribasidiaceae</taxon>
        <taxon>Dioszegia</taxon>
    </lineage>
</organism>
<dbReference type="Proteomes" id="UP001164286">
    <property type="component" value="Unassembled WGS sequence"/>
</dbReference>
<keyword evidence="2" id="KW-1185">Reference proteome</keyword>
<evidence type="ECO:0000313" key="2">
    <source>
        <dbReference type="Proteomes" id="UP001164286"/>
    </source>
</evidence>
<sequence length="299" mass="33310">MFSFPDGMTSLEAALGVIERTVTAESALWQQCADYANGVSKEDPVFTKMLYDRGETLKRMQKLVHWMVREDILPSTSSKFSNETGPASDNESAVSALAWIDKSLDSMSWQATTEIEKAQAQTKRGQIMDTISGALSSGVLDKHEAEQRLQKLAESCATLGTYCAHMAQSLQKVSDYATFVKLGRRGKAKGGPAAGASERPFGATRIEGERVLHLTDKEMSDAIFKLYSYTIFSTLGGDMYRYIPAIRSVQQQEYRDYWAQLDYYGPQLESWRKWIETARASQATELEKTVETNEGEGVA</sequence>
<dbReference type="GeneID" id="77730293"/>
<dbReference type="EMBL" id="JAKWFO010000013">
    <property type="protein sequence ID" value="KAI9633027.1"/>
    <property type="molecule type" value="Genomic_DNA"/>
</dbReference>